<keyword evidence="3" id="KW-0238">DNA-binding</keyword>
<evidence type="ECO:0000313" key="6">
    <source>
        <dbReference type="EMBL" id="OLL26884.1"/>
    </source>
</evidence>
<evidence type="ECO:0000256" key="3">
    <source>
        <dbReference type="ARBA" id="ARBA00023125"/>
    </source>
</evidence>
<dbReference type="PANTHER" id="PTHR22980">
    <property type="entry name" value="CORTISTATIN"/>
    <property type="match status" value="1"/>
</dbReference>
<dbReference type="AlphaFoldDB" id="A0A1U7LW73"/>
<accession>A0A1U7LW73</accession>
<name>A0A1U7LW73_NEOID</name>
<dbReference type="Proteomes" id="UP000186594">
    <property type="component" value="Unassembled WGS sequence"/>
</dbReference>
<comment type="similarity">
    <text evidence="1">Belongs to the TAF9 family. CENP-S/MHF1 subfamily.</text>
</comment>
<dbReference type="GO" id="GO:0046982">
    <property type="term" value="F:protein heterodimerization activity"/>
    <property type="evidence" value="ECO:0007669"/>
    <property type="project" value="InterPro"/>
</dbReference>
<protein>
    <submittedName>
        <fullName evidence="6">Centromere protein S</fullName>
    </submittedName>
</protein>
<dbReference type="Pfam" id="PF15630">
    <property type="entry name" value="CENP-S"/>
    <property type="match status" value="1"/>
</dbReference>
<keyword evidence="7" id="KW-1185">Reference proteome</keyword>
<evidence type="ECO:0000313" key="7">
    <source>
        <dbReference type="Proteomes" id="UP000186594"/>
    </source>
</evidence>
<dbReference type="GO" id="GO:0000712">
    <property type="term" value="P:resolution of meiotic recombination intermediates"/>
    <property type="evidence" value="ECO:0007669"/>
    <property type="project" value="TreeGrafter"/>
</dbReference>
<dbReference type="InterPro" id="IPR009072">
    <property type="entry name" value="Histone-fold"/>
</dbReference>
<keyword evidence="4" id="KW-0234">DNA repair</keyword>
<evidence type="ECO:0000256" key="1">
    <source>
        <dbReference type="ARBA" id="ARBA00006612"/>
    </source>
</evidence>
<comment type="caution">
    <text evidence="6">The sequence shown here is derived from an EMBL/GenBank/DDBJ whole genome shotgun (WGS) entry which is preliminary data.</text>
</comment>
<organism evidence="6 7">
    <name type="scientific">Neolecta irregularis (strain DAH-3)</name>
    <dbReference type="NCBI Taxonomy" id="1198029"/>
    <lineage>
        <taxon>Eukaryota</taxon>
        <taxon>Fungi</taxon>
        <taxon>Dikarya</taxon>
        <taxon>Ascomycota</taxon>
        <taxon>Taphrinomycotina</taxon>
        <taxon>Neolectales</taxon>
        <taxon>Neolectaceae</taxon>
        <taxon>Neolecta</taxon>
    </lineage>
</organism>
<evidence type="ECO:0000256" key="2">
    <source>
        <dbReference type="ARBA" id="ARBA00022763"/>
    </source>
</evidence>
<dbReference type="InterPro" id="IPR029003">
    <property type="entry name" value="CENP-S/Mhf1"/>
</dbReference>
<dbReference type="OMA" id="CARRNDD"/>
<dbReference type="GO" id="GO:0071821">
    <property type="term" value="C:FANCM-MHF complex"/>
    <property type="evidence" value="ECO:0007669"/>
    <property type="project" value="InterPro"/>
</dbReference>
<evidence type="ECO:0000256" key="4">
    <source>
        <dbReference type="ARBA" id="ARBA00023204"/>
    </source>
</evidence>
<dbReference type="Gene3D" id="1.10.20.10">
    <property type="entry name" value="Histone, subunit A"/>
    <property type="match status" value="1"/>
</dbReference>
<proteinExistence type="inferred from homology"/>
<keyword evidence="2" id="KW-0227">DNA damage</keyword>
<gene>
    <name evidence="6" type="ORF">NEOLI_001762</name>
</gene>
<dbReference type="OrthoDB" id="1872155at2759"/>
<feature type="region of interest" description="Disordered" evidence="5">
    <location>
        <begin position="1"/>
        <end position="28"/>
    </location>
</feature>
<dbReference type="CDD" id="cd22919">
    <property type="entry name" value="HFD_CENP-S"/>
    <property type="match status" value="1"/>
</dbReference>
<dbReference type="GO" id="GO:0006281">
    <property type="term" value="P:DNA repair"/>
    <property type="evidence" value="ECO:0007669"/>
    <property type="project" value="UniProtKB-KW"/>
</dbReference>
<dbReference type="STRING" id="1198029.A0A1U7LW73"/>
<dbReference type="GO" id="GO:0003682">
    <property type="term" value="F:chromatin binding"/>
    <property type="evidence" value="ECO:0007669"/>
    <property type="project" value="TreeGrafter"/>
</dbReference>
<dbReference type="GO" id="GO:0003677">
    <property type="term" value="F:DNA binding"/>
    <property type="evidence" value="ECO:0007669"/>
    <property type="project" value="UniProtKB-KW"/>
</dbReference>
<dbReference type="PANTHER" id="PTHR22980:SF0">
    <property type="entry name" value="CENTROMERE PROTEIN S"/>
    <property type="match status" value="1"/>
</dbReference>
<dbReference type="EMBL" id="LXFE01000139">
    <property type="protein sequence ID" value="OLL26884.1"/>
    <property type="molecule type" value="Genomic_DNA"/>
</dbReference>
<sequence length="121" mass="13657">MRSCDSKVDPNPLGRKMPPKAGENADENLPTRLKSSLWFAVGKIIDEVCMEQHTNATPEFIAAMTEMLWSQAESLSGDLENFAHHAKRNTINVEDLKLCCRRNEGLMEAIEDHEKKTTSKQ</sequence>
<evidence type="ECO:0000256" key="5">
    <source>
        <dbReference type="SAM" id="MobiDB-lite"/>
    </source>
</evidence>
<dbReference type="SUPFAM" id="SSF47113">
    <property type="entry name" value="Histone-fold"/>
    <property type="match status" value="1"/>
</dbReference>
<reference evidence="6 7" key="1">
    <citation type="submission" date="2016-04" db="EMBL/GenBank/DDBJ databases">
        <title>Evolutionary innovation and constraint leading to complex multicellularity in the Ascomycota.</title>
        <authorList>
            <person name="Cisse O."/>
            <person name="Nguyen A."/>
            <person name="Hewitt D.A."/>
            <person name="Jedd G."/>
            <person name="Stajich J.E."/>
        </authorList>
    </citation>
    <scope>NUCLEOTIDE SEQUENCE [LARGE SCALE GENOMIC DNA]</scope>
    <source>
        <strain evidence="6 7">DAH-3</strain>
    </source>
</reference>
<dbReference type="GO" id="GO:0031297">
    <property type="term" value="P:replication fork processing"/>
    <property type="evidence" value="ECO:0007669"/>
    <property type="project" value="TreeGrafter"/>
</dbReference>